<evidence type="ECO:0000256" key="10">
    <source>
        <dbReference type="RuleBase" id="RU000461"/>
    </source>
</evidence>
<dbReference type="CDD" id="cd11065">
    <property type="entry name" value="CYP64-like"/>
    <property type="match status" value="1"/>
</dbReference>
<dbReference type="EMBL" id="CAVNYO010000178">
    <property type="protein sequence ID" value="CAK5271858.1"/>
    <property type="molecule type" value="Genomic_DNA"/>
</dbReference>
<sequence>MVQLTPTDFAVASAAIALGACALYSRRNRHALPPGGLVSITVLGQPFIIINDPAIAAEILDKRGNDYADRPTSEMAVLSGWDRVLSSLRYGPRLREYRKLVSQVIGSKNSMAKFHSAEEWQGNMLLKRILSNPSAFRDVGTFCIELRIVMLRPLKAARTTASATILHITYGYKISEEGEDSFVSLVDGAMSQFTEIMRPGAFLVEALPLLKYVPSWFPGAHFKRLAKKYDTACDMMAQTPLDYVQRQMHSGQASNSFVADLLIQPDLSLQEREDIKWSAASLYGAGSDTTVSVVTAYFLAAAKFPHIQAKAQEEMDRVVGLAAPHRAMKDDVYEGYFIPKDSVVIPNVWKFLHDPATYRDPLTFNPERFLGPDPERHPAEVGLFGYGRRICPGIRLADVSVWINIAKLVAGLTITKAKDEHGVPIEPEVGTTDGIICRPAPFTCNVEARSASVLGMVDEALASDPA</sequence>
<dbReference type="AlphaFoldDB" id="A0AAD2H962"/>
<comment type="cofactor">
    <cofactor evidence="1 9">
        <name>heme</name>
        <dbReference type="ChEBI" id="CHEBI:30413"/>
    </cofactor>
</comment>
<evidence type="ECO:0008006" key="13">
    <source>
        <dbReference type="Google" id="ProtNLM"/>
    </source>
</evidence>
<dbReference type="GO" id="GO:0005506">
    <property type="term" value="F:iron ion binding"/>
    <property type="evidence" value="ECO:0007669"/>
    <property type="project" value="InterPro"/>
</dbReference>
<dbReference type="GO" id="GO:0016705">
    <property type="term" value="F:oxidoreductase activity, acting on paired donors, with incorporation or reduction of molecular oxygen"/>
    <property type="evidence" value="ECO:0007669"/>
    <property type="project" value="InterPro"/>
</dbReference>
<evidence type="ECO:0000256" key="8">
    <source>
        <dbReference type="ARBA" id="ARBA00023033"/>
    </source>
</evidence>
<protein>
    <recommendedName>
        <fullName evidence="13">Cytochrome P450</fullName>
    </recommendedName>
</protein>
<evidence type="ECO:0000256" key="7">
    <source>
        <dbReference type="ARBA" id="ARBA00023004"/>
    </source>
</evidence>
<dbReference type="Gene3D" id="1.10.630.10">
    <property type="entry name" value="Cytochrome P450"/>
    <property type="match status" value="1"/>
</dbReference>
<dbReference type="GO" id="GO:0020037">
    <property type="term" value="F:heme binding"/>
    <property type="evidence" value="ECO:0007669"/>
    <property type="project" value="InterPro"/>
</dbReference>
<dbReference type="InterPro" id="IPR017972">
    <property type="entry name" value="Cyt_P450_CS"/>
</dbReference>
<evidence type="ECO:0000256" key="3">
    <source>
        <dbReference type="ARBA" id="ARBA00010617"/>
    </source>
</evidence>
<dbReference type="InterPro" id="IPR036396">
    <property type="entry name" value="Cyt_P450_sf"/>
</dbReference>
<evidence type="ECO:0000256" key="4">
    <source>
        <dbReference type="ARBA" id="ARBA00022617"/>
    </source>
</evidence>
<feature type="binding site" description="axial binding residue" evidence="9">
    <location>
        <position position="391"/>
    </location>
    <ligand>
        <name>heme</name>
        <dbReference type="ChEBI" id="CHEBI:30413"/>
    </ligand>
    <ligandPart>
        <name>Fe</name>
        <dbReference type="ChEBI" id="CHEBI:18248"/>
    </ligandPart>
</feature>
<comment type="caution">
    <text evidence="11">The sequence shown here is derived from an EMBL/GenBank/DDBJ whole genome shotgun (WGS) entry which is preliminary data.</text>
</comment>
<dbReference type="PANTHER" id="PTHR46300:SF7">
    <property type="entry name" value="P450, PUTATIVE (EUROFUNG)-RELATED"/>
    <property type="match status" value="1"/>
</dbReference>
<dbReference type="Proteomes" id="UP001295794">
    <property type="component" value="Unassembled WGS sequence"/>
</dbReference>
<evidence type="ECO:0000256" key="2">
    <source>
        <dbReference type="ARBA" id="ARBA00005179"/>
    </source>
</evidence>
<dbReference type="GO" id="GO:0004497">
    <property type="term" value="F:monooxygenase activity"/>
    <property type="evidence" value="ECO:0007669"/>
    <property type="project" value="UniProtKB-KW"/>
</dbReference>
<name>A0AAD2H962_9AGAR</name>
<keyword evidence="5 9" id="KW-0479">Metal-binding</keyword>
<accession>A0AAD2H962</accession>
<organism evidence="11 12">
    <name type="scientific">Mycena citricolor</name>
    <dbReference type="NCBI Taxonomy" id="2018698"/>
    <lineage>
        <taxon>Eukaryota</taxon>
        <taxon>Fungi</taxon>
        <taxon>Dikarya</taxon>
        <taxon>Basidiomycota</taxon>
        <taxon>Agaricomycotina</taxon>
        <taxon>Agaricomycetes</taxon>
        <taxon>Agaricomycetidae</taxon>
        <taxon>Agaricales</taxon>
        <taxon>Marasmiineae</taxon>
        <taxon>Mycenaceae</taxon>
        <taxon>Mycena</taxon>
    </lineage>
</organism>
<evidence type="ECO:0000256" key="1">
    <source>
        <dbReference type="ARBA" id="ARBA00001971"/>
    </source>
</evidence>
<keyword evidence="12" id="KW-1185">Reference proteome</keyword>
<keyword evidence="8 10" id="KW-0503">Monooxygenase</keyword>
<proteinExistence type="inferred from homology"/>
<evidence type="ECO:0000256" key="5">
    <source>
        <dbReference type="ARBA" id="ARBA00022723"/>
    </source>
</evidence>
<keyword evidence="6 10" id="KW-0560">Oxidoreductase</keyword>
<reference evidence="11" key="1">
    <citation type="submission" date="2023-11" db="EMBL/GenBank/DDBJ databases">
        <authorList>
            <person name="De Vega J J."/>
            <person name="De Vega J J."/>
        </authorList>
    </citation>
    <scope>NUCLEOTIDE SEQUENCE</scope>
</reference>
<comment type="pathway">
    <text evidence="2">Secondary metabolite biosynthesis.</text>
</comment>
<evidence type="ECO:0000313" key="12">
    <source>
        <dbReference type="Proteomes" id="UP001295794"/>
    </source>
</evidence>
<evidence type="ECO:0000313" key="11">
    <source>
        <dbReference type="EMBL" id="CAK5271858.1"/>
    </source>
</evidence>
<dbReference type="InterPro" id="IPR001128">
    <property type="entry name" value="Cyt_P450"/>
</dbReference>
<dbReference type="InterPro" id="IPR050364">
    <property type="entry name" value="Cytochrome_P450_fung"/>
</dbReference>
<gene>
    <name evidence="11" type="ORF">MYCIT1_LOCUS17229</name>
</gene>
<keyword evidence="4 9" id="KW-0349">Heme</keyword>
<evidence type="ECO:0000256" key="6">
    <source>
        <dbReference type="ARBA" id="ARBA00023002"/>
    </source>
</evidence>
<dbReference type="PRINTS" id="PR00463">
    <property type="entry name" value="EP450I"/>
</dbReference>
<dbReference type="SUPFAM" id="SSF48264">
    <property type="entry name" value="Cytochrome P450"/>
    <property type="match status" value="1"/>
</dbReference>
<dbReference type="InterPro" id="IPR002401">
    <property type="entry name" value="Cyt_P450_E_grp-I"/>
</dbReference>
<dbReference type="PROSITE" id="PS00086">
    <property type="entry name" value="CYTOCHROME_P450"/>
    <property type="match status" value="1"/>
</dbReference>
<dbReference type="Pfam" id="PF00067">
    <property type="entry name" value="p450"/>
    <property type="match status" value="1"/>
</dbReference>
<evidence type="ECO:0000256" key="9">
    <source>
        <dbReference type="PIRSR" id="PIRSR602401-1"/>
    </source>
</evidence>
<dbReference type="PANTHER" id="PTHR46300">
    <property type="entry name" value="P450, PUTATIVE (EUROFUNG)-RELATED-RELATED"/>
    <property type="match status" value="1"/>
</dbReference>
<keyword evidence="7 9" id="KW-0408">Iron</keyword>
<comment type="similarity">
    <text evidence="3 10">Belongs to the cytochrome P450 family.</text>
</comment>